<sequence>MAAGPHFPRSFNEDSAEIMTEARLKHSPDIKAQNSLDPKALRACCGQFATGVTVVTTRTEEGDHGMTVSAFMSVSLDPPLIGVCVGARSTLLARVRHAGRFAVSVLAQDMGAHAMHFAGRRNDALQALFEPCDGLPVLKGAGAVFTTDLVQQVTAGDHVILIGQVCSMTHDKAARPLLHHAGQFKSIASPDSCSPERQHRA</sequence>
<accession>A0A060QL67</accession>
<dbReference type="eggNOG" id="COG1853">
    <property type="taxonomic scope" value="Bacteria"/>
</dbReference>
<dbReference type="GO" id="GO:0042602">
    <property type="term" value="F:riboflavin reductase (NADPH) activity"/>
    <property type="evidence" value="ECO:0007669"/>
    <property type="project" value="TreeGrafter"/>
</dbReference>
<reference evidence="3 4" key="1">
    <citation type="journal article" date="2014" name="Genome Biol. Evol.">
        <title>Acetic acid bacteria genomes reveal functional traits for adaptation to life in insect guts.</title>
        <authorList>
            <person name="Chouaia B."/>
            <person name="Gaiarsa S."/>
            <person name="Crotti E."/>
            <person name="Comandatore F."/>
            <person name="Degli Esposti M."/>
            <person name="Ricci I."/>
            <person name="Alma A."/>
            <person name="Favia G."/>
            <person name="Bandi C."/>
            <person name="Daffonchio D."/>
        </authorList>
    </citation>
    <scope>NUCLEOTIDE SEQUENCE [LARGE SCALE GENOMIC DNA]</scope>
    <source>
        <strain evidence="3 4">SF2.1</strain>
    </source>
</reference>
<protein>
    <submittedName>
        <fullName evidence="3">Phenol hydroxylase component B</fullName>
    </submittedName>
</protein>
<dbReference type="Pfam" id="PF01613">
    <property type="entry name" value="Flavin_Reduct"/>
    <property type="match status" value="1"/>
</dbReference>
<evidence type="ECO:0000256" key="1">
    <source>
        <dbReference type="ARBA" id="ARBA00023002"/>
    </source>
</evidence>
<gene>
    <name evidence="3" type="ORF">ASAP_2461</name>
</gene>
<name>A0A060QL67_9PROT</name>
<dbReference type="Proteomes" id="UP000027583">
    <property type="component" value="Unassembled WGS sequence"/>
</dbReference>
<feature type="domain" description="Flavin reductase like" evidence="2">
    <location>
        <begin position="45"/>
        <end position="186"/>
    </location>
</feature>
<dbReference type="PANTHER" id="PTHR30466:SF1">
    <property type="entry name" value="FMN REDUCTASE (NADH) RUTF"/>
    <property type="match status" value="1"/>
</dbReference>
<dbReference type="Gene3D" id="2.30.110.10">
    <property type="entry name" value="Electron Transport, Fmn-binding Protein, Chain A"/>
    <property type="match status" value="1"/>
</dbReference>
<dbReference type="EMBL" id="CBLX010000018">
    <property type="protein sequence ID" value="CDG40506.1"/>
    <property type="molecule type" value="Genomic_DNA"/>
</dbReference>
<dbReference type="GO" id="GO:0010181">
    <property type="term" value="F:FMN binding"/>
    <property type="evidence" value="ECO:0007669"/>
    <property type="project" value="InterPro"/>
</dbReference>
<dbReference type="PANTHER" id="PTHR30466">
    <property type="entry name" value="FLAVIN REDUCTASE"/>
    <property type="match status" value="1"/>
</dbReference>
<dbReference type="SMART" id="SM00903">
    <property type="entry name" value="Flavin_Reduct"/>
    <property type="match status" value="1"/>
</dbReference>
<dbReference type="AlphaFoldDB" id="A0A060QL67"/>
<dbReference type="SUPFAM" id="SSF50475">
    <property type="entry name" value="FMN-binding split barrel"/>
    <property type="match status" value="1"/>
</dbReference>
<evidence type="ECO:0000313" key="3">
    <source>
        <dbReference type="EMBL" id="CDG40506.1"/>
    </source>
</evidence>
<dbReference type="InterPro" id="IPR050268">
    <property type="entry name" value="NADH-dep_flavin_reductase"/>
</dbReference>
<evidence type="ECO:0000313" key="4">
    <source>
        <dbReference type="Proteomes" id="UP000027583"/>
    </source>
</evidence>
<dbReference type="InterPro" id="IPR002563">
    <property type="entry name" value="Flavin_Rdtase-like_dom"/>
</dbReference>
<proteinExistence type="predicted"/>
<keyword evidence="1" id="KW-0560">Oxidoreductase</keyword>
<reference evidence="3 4" key="2">
    <citation type="journal article" date="2014" name="PLoS ONE">
        <title>Evolution of mitochondria reconstructed from the energy metabolism of living bacteria.</title>
        <authorList>
            <person name="Degli Esposti M."/>
            <person name="Chouaia B."/>
            <person name="Comandatore F."/>
            <person name="Crotti E."/>
            <person name="Sassera D."/>
            <person name="Lievens P.M."/>
            <person name="Daffonchio D."/>
            <person name="Bandi C."/>
        </authorList>
    </citation>
    <scope>NUCLEOTIDE SEQUENCE [LARGE SCALE GENOMIC DNA]</scope>
    <source>
        <strain evidence="3 4">SF2.1</strain>
    </source>
</reference>
<dbReference type="GO" id="GO:0006208">
    <property type="term" value="P:pyrimidine nucleobase catabolic process"/>
    <property type="evidence" value="ECO:0007669"/>
    <property type="project" value="TreeGrafter"/>
</dbReference>
<organism evidence="3 4">
    <name type="scientific">Asaia bogorensis</name>
    <dbReference type="NCBI Taxonomy" id="91915"/>
    <lineage>
        <taxon>Bacteria</taxon>
        <taxon>Pseudomonadati</taxon>
        <taxon>Pseudomonadota</taxon>
        <taxon>Alphaproteobacteria</taxon>
        <taxon>Acetobacterales</taxon>
        <taxon>Acetobacteraceae</taxon>
        <taxon>Asaia</taxon>
    </lineage>
</organism>
<dbReference type="InterPro" id="IPR012349">
    <property type="entry name" value="Split_barrel_FMN-bd"/>
</dbReference>
<evidence type="ECO:0000259" key="2">
    <source>
        <dbReference type="SMART" id="SM00903"/>
    </source>
</evidence>
<comment type="caution">
    <text evidence="3">The sequence shown here is derived from an EMBL/GenBank/DDBJ whole genome shotgun (WGS) entry which is preliminary data.</text>
</comment>